<organism evidence="2 3">
    <name type="scientific">Leishmania lindenbergi</name>
    <dbReference type="NCBI Taxonomy" id="651832"/>
    <lineage>
        <taxon>Eukaryota</taxon>
        <taxon>Discoba</taxon>
        <taxon>Euglenozoa</taxon>
        <taxon>Kinetoplastea</taxon>
        <taxon>Metakinetoplastina</taxon>
        <taxon>Trypanosomatida</taxon>
        <taxon>Trypanosomatidae</taxon>
        <taxon>Leishmaniinae</taxon>
        <taxon>Leishmania</taxon>
    </lineage>
</organism>
<dbReference type="EMBL" id="JBAMZK010000003">
    <property type="protein sequence ID" value="KAL0513727.1"/>
    <property type="molecule type" value="Genomic_DNA"/>
</dbReference>
<evidence type="ECO:0000313" key="3">
    <source>
        <dbReference type="Proteomes" id="UP001500131"/>
    </source>
</evidence>
<protein>
    <recommendedName>
        <fullName evidence="4">RNase H type-1 domain-containing protein</fullName>
    </recommendedName>
</protein>
<accession>A0AAW3AZW4</accession>
<reference evidence="2 3" key="1">
    <citation type="submission" date="2024-02" db="EMBL/GenBank/DDBJ databases">
        <title>FIRST GENOME SEQUENCES OF Leishmania (Viannia) shawi, Leishmania (Viannia) lindenbergi AND Leishmania (Viannia) utingensis.</title>
        <authorList>
            <person name="Resadore F."/>
            <person name="Custodio M.G.F."/>
            <person name="Boite M.C."/>
            <person name="Cupolillo E."/>
            <person name="Ferreira G.E.M."/>
        </authorList>
    </citation>
    <scope>NUCLEOTIDE SEQUENCE [LARGE SCALE GENOMIC DNA]</scope>
    <source>
        <strain evidence="2 3">MHOM/BR/1966/M15733</strain>
    </source>
</reference>
<proteinExistence type="predicted"/>
<dbReference type="Proteomes" id="UP001500131">
    <property type="component" value="Unassembled WGS sequence"/>
</dbReference>
<evidence type="ECO:0000256" key="1">
    <source>
        <dbReference type="SAM" id="MobiDB-lite"/>
    </source>
</evidence>
<sequence length="107" mass="11315">MLRRTGALAAPGGRVPHRPLPSTSTERRAVLRTVGHVAIRVDQRTMVATIQERSPESDAFQGEVASVLRLLRCLCLQATVVYVRSADSPAGAASRGQALTHADVGSG</sequence>
<dbReference type="AlphaFoldDB" id="A0AAW3AZW4"/>
<feature type="region of interest" description="Disordered" evidence="1">
    <location>
        <begin position="88"/>
        <end position="107"/>
    </location>
</feature>
<comment type="caution">
    <text evidence="2">The sequence shown here is derived from an EMBL/GenBank/DDBJ whole genome shotgun (WGS) entry which is preliminary data.</text>
</comment>
<name>A0AAW3AZW4_9TRYP</name>
<keyword evidence="3" id="KW-1185">Reference proteome</keyword>
<gene>
    <name evidence="2" type="ORF">Q4I31_000740</name>
</gene>
<evidence type="ECO:0000313" key="2">
    <source>
        <dbReference type="EMBL" id="KAL0513727.1"/>
    </source>
</evidence>
<evidence type="ECO:0008006" key="4">
    <source>
        <dbReference type="Google" id="ProtNLM"/>
    </source>
</evidence>
<feature type="region of interest" description="Disordered" evidence="1">
    <location>
        <begin position="1"/>
        <end position="24"/>
    </location>
</feature>